<dbReference type="AlphaFoldDB" id="A0AAV9ICT2"/>
<feature type="compositionally biased region" description="Basic and acidic residues" evidence="1">
    <location>
        <begin position="13"/>
        <end position="38"/>
    </location>
</feature>
<dbReference type="EMBL" id="JANCYU010000028">
    <property type="protein sequence ID" value="KAK4525172.1"/>
    <property type="molecule type" value="Genomic_DNA"/>
</dbReference>
<evidence type="ECO:0000256" key="1">
    <source>
        <dbReference type="SAM" id="MobiDB-lite"/>
    </source>
</evidence>
<feature type="region of interest" description="Disordered" evidence="1">
    <location>
        <begin position="77"/>
        <end position="123"/>
    </location>
</feature>
<reference evidence="2 3" key="1">
    <citation type="submission" date="2022-07" db="EMBL/GenBank/DDBJ databases">
        <title>Genome-wide signatures of adaptation to extreme environments.</title>
        <authorList>
            <person name="Cho C.H."/>
            <person name="Yoon H.S."/>
        </authorList>
    </citation>
    <scope>NUCLEOTIDE SEQUENCE [LARGE SCALE GENOMIC DNA]</scope>
    <source>
        <strain evidence="2 3">108.79 E11</strain>
    </source>
</reference>
<feature type="compositionally biased region" description="Basic and acidic residues" evidence="1">
    <location>
        <begin position="105"/>
        <end position="123"/>
    </location>
</feature>
<organism evidence="2 3">
    <name type="scientific">Galdieria yellowstonensis</name>
    <dbReference type="NCBI Taxonomy" id="3028027"/>
    <lineage>
        <taxon>Eukaryota</taxon>
        <taxon>Rhodophyta</taxon>
        <taxon>Bangiophyceae</taxon>
        <taxon>Galdieriales</taxon>
        <taxon>Galdieriaceae</taxon>
        <taxon>Galdieria</taxon>
    </lineage>
</organism>
<accession>A0AAV9ICT2</accession>
<feature type="region of interest" description="Disordered" evidence="1">
    <location>
        <begin position="1"/>
        <end position="41"/>
    </location>
</feature>
<gene>
    <name evidence="2" type="ORF">GAYE_SCF08G3078</name>
</gene>
<keyword evidence="3" id="KW-1185">Reference proteome</keyword>
<feature type="compositionally biased region" description="Low complexity" evidence="1">
    <location>
        <begin position="77"/>
        <end position="94"/>
    </location>
</feature>
<comment type="caution">
    <text evidence="2">The sequence shown here is derived from an EMBL/GenBank/DDBJ whole genome shotgun (WGS) entry which is preliminary data.</text>
</comment>
<sequence length="278" mass="31196">MPNNKNTNESEDQTSREKETQSVECEQEKGLEQQKQVEQKQQMKYRILDWSDESLELDAAEPGLFSTEEALAALTISEEVSSSKSDSGKNRSSVAEPKTVQTSVKDSELGSKAENKTQKREECQASLIRSGDLKVAEKETDASCPKQGLETFEEGLWKEDWYVKGTKAFEVSCKNSEKNTCEVKDILRLPGLLFVDVDKNTFIAAYRSVEKAKRSLTRLSKNWALSIVPITEANEKSQKLYFEKCPPSNRPPKTTAVAERMILRSLGLRASAASRTKI</sequence>
<protein>
    <submittedName>
        <fullName evidence="2">Uncharacterized protein</fullName>
    </submittedName>
</protein>
<evidence type="ECO:0000313" key="3">
    <source>
        <dbReference type="Proteomes" id="UP001300502"/>
    </source>
</evidence>
<name>A0AAV9ICT2_9RHOD</name>
<proteinExistence type="predicted"/>
<dbReference type="Proteomes" id="UP001300502">
    <property type="component" value="Unassembled WGS sequence"/>
</dbReference>
<evidence type="ECO:0000313" key="2">
    <source>
        <dbReference type="EMBL" id="KAK4525172.1"/>
    </source>
</evidence>